<evidence type="ECO:0000256" key="2">
    <source>
        <dbReference type="ARBA" id="ARBA00022801"/>
    </source>
</evidence>
<keyword evidence="5" id="KW-1185">Reference proteome</keyword>
<evidence type="ECO:0000259" key="3">
    <source>
        <dbReference type="SMART" id="SM00824"/>
    </source>
</evidence>
<dbReference type="InterPro" id="IPR020802">
    <property type="entry name" value="TesA-like"/>
</dbReference>
<organism evidence="4 5">
    <name type="scientific">Streptomyces tibetensis</name>
    <dbReference type="NCBI Taxonomy" id="2382123"/>
    <lineage>
        <taxon>Bacteria</taxon>
        <taxon>Bacillati</taxon>
        <taxon>Actinomycetota</taxon>
        <taxon>Actinomycetes</taxon>
        <taxon>Kitasatosporales</taxon>
        <taxon>Streptomycetaceae</taxon>
        <taxon>Streptomyces</taxon>
    </lineage>
</organism>
<evidence type="ECO:0000313" key="4">
    <source>
        <dbReference type="EMBL" id="MFF0008128.1"/>
    </source>
</evidence>
<dbReference type="InterPro" id="IPR001031">
    <property type="entry name" value="Thioesterase"/>
</dbReference>
<dbReference type="InterPro" id="IPR012223">
    <property type="entry name" value="TEII"/>
</dbReference>
<proteinExistence type="inferred from homology"/>
<reference evidence="4 5" key="1">
    <citation type="submission" date="2024-10" db="EMBL/GenBank/DDBJ databases">
        <title>The Natural Products Discovery Center: Release of the First 8490 Sequenced Strains for Exploring Actinobacteria Biosynthetic Diversity.</title>
        <authorList>
            <person name="Kalkreuter E."/>
            <person name="Kautsar S.A."/>
            <person name="Yang D."/>
            <person name="Bader C.D."/>
            <person name="Teijaro C.N."/>
            <person name="Fluegel L."/>
            <person name="Davis C.M."/>
            <person name="Simpson J.R."/>
            <person name="Lauterbach L."/>
            <person name="Steele A.D."/>
            <person name="Gui C."/>
            <person name="Meng S."/>
            <person name="Li G."/>
            <person name="Viehrig K."/>
            <person name="Ye F."/>
            <person name="Su P."/>
            <person name="Kiefer A.F."/>
            <person name="Nichols A."/>
            <person name="Cepeda A.J."/>
            <person name="Yan W."/>
            <person name="Fan B."/>
            <person name="Jiang Y."/>
            <person name="Adhikari A."/>
            <person name="Zheng C.-J."/>
            <person name="Schuster L."/>
            <person name="Cowan T.M."/>
            <person name="Smanski M.J."/>
            <person name="Chevrette M.G."/>
            <person name="De Carvalho L.P.S."/>
            <person name="Shen B."/>
        </authorList>
    </citation>
    <scope>NUCLEOTIDE SEQUENCE [LARGE SCALE GENOMIC DNA]</scope>
    <source>
        <strain evidence="4 5">NPDC005497</strain>
    </source>
</reference>
<dbReference type="PANTHER" id="PTHR11487:SF0">
    <property type="entry name" value="S-ACYL FATTY ACID SYNTHASE THIOESTERASE, MEDIUM CHAIN"/>
    <property type="match status" value="1"/>
</dbReference>
<dbReference type="Pfam" id="PF00975">
    <property type="entry name" value="Thioesterase"/>
    <property type="match status" value="1"/>
</dbReference>
<dbReference type="Gene3D" id="3.40.50.1820">
    <property type="entry name" value="alpha/beta hydrolase"/>
    <property type="match status" value="1"/>
</dbReference>
<dbReference type="PANTHER" id="PTHR11487">
    <property type="entry name" value="THIOESTERASE"/>
    <property type="match status" value="1"/>
</dbReference>
<accession>A0ABW6N5X1</accession>
<dbReference type="Proteomes" id="UP001601422">
    <property type="component" value="Unassembled WGS sequence"/>
</dbReference>
<comment type="caution">
    <text evidence="4">The sequence shown here is derived from an EMBL/GenBank/DDBJ whole genome shotgun (WGS) entry which is preliminary data.</text>
</comment>
<dbReference type="InterPro" id="IPR029058">
    <property type="entry name" value="AB_hydrolase_fold"/>
</dbReference>
<name>A0ABW6N5X1_9ACTN</name>
<evidence type="ECO:0000256" key="1">
    <source>
        <dbReference type="ARBA" id="ARBA00007169"/>
    </source>
</evidence>
<comment type="similarity">
    <text evidence="1">Belongs to the thioesterase family.</text>
</comment>
<dbReference type="EMBL" id="JBIAJP010000012">
    <property type="protein sequence ID" value="MFF0008128.1"/>
    <property type="molecule type" value="Genomic_DNA"/>
</dbReference>
<dbReference type="SMART" id="SM00824">
    <property type="entry name" value="PKS_TE"/>
    <property type="match status" value="1"/>
</dbReference>
<protein>
    <submittedName>
        <fullName evidence="4">Thioesterase II family protein</fullName>
    </submittedName>
</protein>
<gene>
    <name evidence="4" type="ORF">ACFYQT_32470</name>
</gene>
<evidence type="ECO:0000313" key="5">
    <source>
        <dbReference type="Proteomes" id="UP001601422"/>
    </source>
</evidence>
<dbReference type="RefSeq" id="WP_361941394.1">
    <property type="nucleotide sequence ID" value="NZ_JBEXVS010000030.1"/>
</dbReference>
<sequence>MDGQWFRRFGDPEPEALRLICFPHAGGAASAYLPLSRLLRPHVEVRAVQYPGRQDRRLETPVADIGELASVVARKLQDEETAAPYAFFGHSMGALIAYETARILEERGARPPRRLFLSARGAPGPRRSPHDVLPDDEAVLAAVRRLGGTGVALLDDPELVAMVLPALRADYAALAAYSWTPGEPLHTPVTVLCGDADPVVSVEEAAGWRAFTRAETEVRVFPGGHFYVDQRLDDVAEVVLRGVRSASAARAGNDACHD</sequence>
<dbReference type="SUPFAM" id="SSF53474">
    <property type="entry name" value="alpha/beta-Hydrolases"/>
    <property type="match status" value="1"/>
</dbReference>
<keyword evidence="2" id="KW-0378">Hydrolase</keyword>
<feature type="domain" description="Thioesterase TesA-like" evidence="3">
    <location>
        <begin position="20"/>
        <end position="243"/>
    </location>
</feature>